<evidence type="ECO:0000256" key="1">
    <source>
        <dbReference type="SAM" id="MobiDB-lite"/>
    </source>
</evidence>
<accession>A0A1I3LMV2</accession>
<feature type="region of interest" description="Disordered" evidence="1">
    <location>
        <begin position="1"/>
        <end position="71"/>
    </location>
</feature>
<dbReference type="Proteomes" id="UP000199111">
    <property type="component" value="Unassembled WGS sequence"/>
</dbReference>
<proteinExistence type="predicted"/>
<feature type="compositionally biased region" description="Low complexity" evidence="1">
    <location>
        <begin position="15"/>
        <end position="28"/>
    </location>
</feature>
<evidence type="ECO:0000313" key="3">
    <source>
        <dbReference type="Proteomes" id="UP000199111"/>
    </source>
</evidence>
<dbReference type="EMBL" id="FOQY01000005">
    <property type="protein sequence ID" value="SFI85880.1"/>
    <property type="molecule type" value="Genomic_DNA"/>
</dbReference>
<evidence type="ECO:0000313" key="2">
    <source>
        <dbReference type="EMBL" id="SFI85880.1"/>
    </source>
</evidence>
<organism evidence="2 3">
    <name type="scientific">Streptosporangium canum</name>
    <dbReference type="NCBI Taxonomy" id="324952"/>
    <lineage>
        <taxon>Bacteria</taxon>
        <taxon>Bacillati</taxon>
        <taxon>Actinomycetota</taxon>
        <taxon>Actinomycetes</taxon>
        <taxon>Streptosporangiales</taxon>
        <taxon>Streptosporangiaceae</taxon>
        <taxon>Streptosporangium</taxon>
    </lineage>
</organism>
<reference evidence="3" key="1">
    <citation type="submission" date="2016-10" db="EMBL/GenBank/DDBJ databases">
        <authorList>
            <person name="Varghese N."/>
            <person name="Submissions S."/>
        </authorList>
    </citation>
    <scope>NUCLEOTIDE SEQUENCE [LARGE SCALE GENOMIC DNA]</scope>
    <source>
        <strain evidence="3">CGMCC 4.2126</strain>
    </source>
</reference>
<protein>
    <submittedName>
        <fullName evidence="2">Uncharacterized protein</fullName>
    </submittedName>
</protein>
<name>A0A1I3LMV2_9ACTN</name>
<keyword evidence="3" id="KW-1185">Reference proteome</keyword>
<dbReference type="AlphaFoldDB" id="A0A1I3LMV2"/>
<gene>
    <name evidence="2" type="ORF">SAMN05216275_105202</name>
</gene>
<sequence>MVKARRGVPAHAARTSRPGMRPGGRSRPAPAPRERADPAARRTRPPAAAEHRADRQRPAAKAASIPDLSTDTEHLTAMIIQTMGNALTIA</sequence>